<evidence type="ECO:0000313" key="2">
    <source>
        <dbReference type="EMBL" id="AMC10663.1"/>
    </source>
</evidence>
<organism evidence="2 3">
    <name type="scientific">Lutibacter profundi</name>
    <dbReference type="NCBI Taxonomy" id="1622118"/>
    <lineage>
        <taxon>Bacteria</taxon>
        <taxon>Pseudomonadati</taxon>
        <taxon>Bacteroidota</taxon>
        <taxon>Flavobacteriia</taxon>
        <taxon>Flavobacteriales</taxon>
        <taxon>Flavobacteriaceae</taxon>
        <taxon>Lutibacter</taxon>
    </lineage>
</organism>
<dbReference type="STRING" id="1622118.Lupro_05135"/>
<protein>
    <recommendedName>
        <fullName evidence="4">SusD/RagB family nutrient-binding outer membrane lipoprotein</fullName>
    </recommendedName>
</protein>
<evidence type="ECO:0000256" key="1">
    <source>
        <dbReference type="SAM" id="SignalP"/>
    </source>
</evidence>
<reference evidence="2 3" key="2">
    <citation type="journal article" date="2016" name="Int. J. Syst. Evol. Microbiol.">
        <title>Lutibacter profundi sp. nov., isolated from a deep-sea hydrothermal system on the Arctic Mid-Ocean Ridge and emended description of the genus Lutibacter.</title>
        <authorList>
            <person name="Le Moine Bauer S."/>
            <person name="Roalkvam I."/>
            <person name="Steen I.H."/>
            <person name="Dahle H."/>
        </authorList>
    </citation>
    <scope>NUCLEOTIDE SEQUENCE [LARGE SCALE GENOMIC DNA]</scope>
    <source>
        <strain evidence="2 3">LP1</strain>
    </source>
</reference>
<dbReference type="Gene3D" id="1.25.40.390">
    <property type="match status" value="2"/>
</dbReference>
<dbReference type="InterPro" id="IPR011990">
    <property type="entry name" value="TPR-like_helical_dom_sf"/>
</dbReference>
<feature type="chain" id="PRO_5007066261" description="SusD/RagB family nutrient-binding outer membrane lipoprotein" evidence="1">
    <location>
        <begin position="22"/>
        <end position="569"/>
    </location>
</feature>
<sequence length="569" mass="62486">MKQINYLIKLMFFCGALFLTSCETTELDLTENPNALTPTQANPDFFMNAIQEDFARFVETFGRRGAELTRIDYMNGRDYTNAYSPANFDGVWRSAYTGMMQDIKVMNEIATESNLTHHIGMGQVFQAYIMLTLVDFFGDVPYTEALLGSENLNPIADSGESVYTAALGLLDAAIANFGSEAAADPQYDFFYDGNWSQWIKAANTIKMKAYMATRLVDGSALSNFNAIVSSGNYISNKADDFQFTWGTNEIQPDTRHPRYSGSYTPTGGGDYMSNSLMDYMTGKDDAAYSNPINFDIRTLFYFYRQVSQTPGIGGAPADEETLECGLYTAPAHYDGYTYCGVPKGWWGRDHGNDNGIPPDGFLRALVGVYPAGGALDDLSYDSKKNGDGNGGNGITPVMLSSWTDFMIAETKMFNGDAAGAKTSMFNGIDKSIDKVINFAPTSARFNWIFGTADGGPALALASDYISWFKSDLEADWNAADASGKWDILAMQYFVASYGNGIDSYNFYRRTGYPTTLQPNIEPNPGGFIRSFFYPANYANTNANASQKDGVGVQVFWDTNAPSPGFPIAN</sequence>
<dbReference type="OrthoDB" id="725917at2"/>
<evidence type="ECO:0008006" key="4">
    <source>
        <dbReference type="Google" id="ProtNLM"/>
    </source>
</evidence>
<dbReference type="PATRIC" id="fig|1622118.3.peg.1073"/>
<dbReference type="SUPFAM" id="SSF48452">
    <property type="entry name" value="TPR-like"/>
    <property type="match status" value="1"/>
</dbReference>
<dbReference type="Pfam" id="PF12771">
    <property type="entry name" value="SusD-like_2"/>
    <property type="match status" value="1"/>
</dbReference>
<feature type="signal peptide" evidence="1">
    <location>
        <begin position="1"/>
        <end position="21"/>
    </location>
</feature>
<dbReference type="KEGG" id="lut:Lupro_05135"/>
<keyword evidence="3" id="KW-1185">Reference proteome</keyword>
<dbReference type="RefSeq" id="WP_068206898.1">
    <property type="nucleotide sequence ID" value="NZ_CP013355.1"/>
</dbReference>
<proteinExistence type="predicted"/>
<evidence type="ECO:0000313" key="3">
    <source>
        <dbReference type="Proteomes" id="UP000059672"/>
    </source>
</evidence>
<accession>A0A0X8G5V8</accession>
<dbReference type="PROSITE" id="PS51257">
    <property type="entry name" value="PROKAR_LIPOPROTEIN"/>
    <property type="match status" value="1"/>
</dbReference>
<dbReference type="AlphaFoldDB" id="A0A0X8G5V8"/>
<dbReference type="InterPro" id="IPR041662">
    <property type="entry name" value="SusD-like_2"/>
</dbReference>
<keyword evidence="1" id="KW-0732">Signal</keyword>
<name>A0A0X8G5V8_9FLAO</name>
<reference evidence="3" key="1">
    <citation type="submission" date="2015-12" db="EMBL/GenBank/DDBJ databases">
        <title>Complete genome sequence of Lutibacter profundus strain LP1.</title>
        <authorList>
            <person name="Wissuwa J."/>
            <person name="Le Moine Bauer S."/>
            <person name="Stokke R."/>
            <person name="Dahle H."/>
            <person name="Steen I.H."/>
        </authorList>
    </citation>
    <scope>NUCLEOTIDE SEQUENCE [LARGE SCALE GENOMIC DNA]</scope>
    <source>
        <strain evidence="3">LP1</strain>
    </source>
</reference>
<gene>
    <name evidence="2" type="ORF">Lupro_05135</name>
</gene>
<dbReference type="Proteomes" id="UP000059672">
    <property type="component" value="Chromosome"/>
</dbReference>
<dbReference type="EMBL" id="CP013355">
    <property type="protein sequence ID" value="AMC10663.1"/>
    <property type="molecule type" value="Genomic_DNA"/>
</dbReference>